<reference evidence="7 8" key="1">
    <citation type="journal article" date="2019" name="Int. J. Syst. Evol. Microbiol.">
        <title>The Global Catalogue of Microorganisms (GCM) 10K type strain sequencing project: providing services to taxonomists for standard genome sequencing and annotation.</title>
        <authorList>
            <consortium name="The Broad Institute Genomics Platform"/>
            <consortium name="The Broad Institute Genome Sequencing Center for Infectious Disease"/>
            <person name="Wu L."/>
            <person name="Ma J."/>
        </authorList>
    </citation>
    <scope>NUCLEOTIDE SEQUENCE [LARGE SCALE GENOMIC DNA]</scope>
    <source>
        <strain evidence="7 8">CGMCC 1.10390</strain>
    </source>
</reference>
<dbReference type="RefSeq" id="WP_256399225.1">
    <property type="nucleotide sequence ID" value="NZ_JANHJR010000001.1"/>
</dbReference>
<evidence type="ECO:0000256" key="2">
    <source>
        <dbReference type="ARBA" id="ARBA00022692"/>
    </source>
</evidence>
<dbReference type="CDD" id="cd06530">
    <property type="entry name" value="S26_SPase_I"/>
    <property type="match status" value="1"/>
</dbReference>
<evidence type="ECO:0000256" key="3">
    <source>
        <dbReference type="ARBA" id="ARBA00022989"/>
    </source>
</evidence>
<keyword evidence="7" id="KW-0378">Hydrolase</keyword>
<protein>
    <submittedName>
        <fullName evidence="7">Signal peptidase I</fullName>
        <ecNumber evidence="7">3.4.21.89</ecNumber>
    </submittedName>
</protein>
<keyword evidence="4 6" id="KW-0472">Membrane</keyword>
<dbReference type="SUPFAM" id="SSF51306">
    <property type="entry name" value="LexA/Signal peptidase"/>
    <property type="match status" value="1"/>
</dbReference>
<accession>A0ABD6DG98</accession>
<dbReference type="NCBIfam" id="TIGR02228">
    <property type="entry name" value="sigpep_I_arch"/>
    <property type="match status" value="1"/>
</dbReference>
<dbReference type="InterPro" id="IPR019533">
    <property type="entry name" value="Peptidase_S26"/>
</dbReference>
<dbReference type="Proteomes" id="UP001597034">
    <property type="component" value="Unassembled WGS sequence"/>
</dbReference>
<gene>
    <name evidence="7" type="ORF">ACFSBL_06165</name>
</gene>
<dbReference type="GO" id="GO:0016020">
    <property type="term" value="C:membrane"/>
    <property type="evidence" value="ECO:0007669"/>
    <property type="project" value="UniProtKB-SubCell"/>
</dbReference>
<dbReference type="PANTHER" id="PTHR10806">
    <property type="entry name" value="SIGNAL PEPTIDASE COMPLEX CATALYTIC SUBUNIT SEC11"/>
    <property type="match status" value="1"/>
</dbReference>
<dbReference type="PANTHER" id="PTHR10806:SF6">
    <property type="entry name" value="SIGNAL PEPTIDASE COMPLEX CATALYTIC SUBUNIT SEC11"/>
    <property type="match status" value="1"/>
</dbReference>
<evidence type="ECO:0000256" key="1">
    <source>
        <dbReference type="ARBA" id="ARBA00004370"/>
    </source>
</evidence>
<feature type="transmembrane region" description="Helical" evidence="6">
    <location>
        <begin position="234"/>
        <end position="256"/>
    </location>
</feature>
<dbReference type="EC" id="3.4.21.89" evidence="7"/>
<name>A0ABD6DG98_9EURY</name>
<feature type="compositionally biased region" description="Acidic residues" evidence="5">
    <location>
        <begin position="352"/>
        <end position="381"/>
    </location>
</feature>
<dbReference type="EMBL" id="JBHUDO010000002">
    <property type="protein sequence ID" value="MFD1645262.1"/>
    <property type="molecule type" value="Genomic_DNA"/>
</dbReference>
<keyword evidence="3 6" id="KW-1133">Transmembrane helix</keyword>
<feature type="region of interest" description="Disordered" evidence="5">
    <location>
        <begin position="346"/>
        <end position="382"/>
    </location>
</feature>
<feature type="transmembrane region" description="Helical" evidence="6">
    <location>
        <begin position="131"/>
        <end position="158"/>
    </location>
</feature>
<evidence type="ECO:0000313" key="7">
    <source>
        <dbReference type="EMBL" id="MFD1645262.1"/>
    </source>
</evidence>
<evidence type="ECO:0000256" key="5">
    <source>
        <dbReference type="SAM" id="MobiDB-lite"/>
    </source>
</evidence>
<keyword evidence="2 6" id="KW-0812">Transmembrane</keyword>
<comment type="caution">
    <text evidence="7">The sequence shown here is derived from an EMBL/GenBank/DDBJ whole genome shotgun (WGS) entry which is preliminary data.</text>
</comment>
<proteinExistence type="predicted"/>
<dbReference type="InterPro" id="IPR001733">
    <property type="entry name" value="Peptidase_S26B"/>
</dbReference>
<keyword evidence="8" id="KW-1185">Reference proteome</keyword>
<evidence type="ECO:0000313" key="8">
    <source>
        <dbReference type="Proteomes" id="UP001597034"/>
    </source>
</evidence>
<organism evidence="7 8">
    <name type="scientific">Haloarchaeobius litoreus</name>
    <dbReference type="NCBI Taxonomy" id="755306"/>
    <lineage>
        <taxon>Archaea</taxon>
        <taxon>Methanobacteriati</taxon>
        <taxon>Methanobacteriota</taxon>
        <taxon>Stenosarchaea group</taxon>
        <taxon>Halobacteria</taxon>
        <taxon>Halobacteriales</taxon>
        <taxon>Halorubellaceae</taxon>
        <taxon>Haloarchaeobius</taxon>
    </lineage>
</organism>
<dbReference type="InterPro" id="IPR036286">
    <property type="entry name" value="LexA/Signal_pep-like_sf"/>
</dbReference>
<evidence type="ECO:0000256" key="4">
    <source>
        <dbReference type="ARBA" id="ARBA00023136"/>
    </source>
</evidence>
<feature type="transmembrane region" description="Helical" evidence="6">
    <location>
        <begin position="206"/>
        <end position="228"/>
    </location>
</feature>
<dbReference type="PRINTS" id="PR00728">
    <property type="entry name" value="SIGNALPTASE"/>
</dbReference>
<dbReference type="GO" id="GO:0009003">
    <property type="term" value="F:signal peptidase activity"/>
    <property type="evidence" value="ECO:0007669"/>
    <property type="project" value="UniProtKB-EC"/>
</dbReference>
<evidence type="ECO:0000256" key="6">
    <source>
        <dbReference type="SAM" id="Phobius"/>
    </source>
</evidence>
<comment type="subcellular location">
    <subcellularLocation>
        <location evidence="1">Membrane</location>
    </subcellularLocation>
</comment>
<dbReference type="AlphaFoldDB" id="A0ABD6DG98"/>
<sequence>MTPELTRGGVLRAIALLLVVALVVPFVVFAVPQVAGGDASFVVVSGSMEPAISVGDAVVVAEVSGENVRVGDVITYVTADRAAPTTHRVIEIRETAAGPEFVTQGDNNEDPDASTVTPDRLVGRVILTIPFIGYVVEFVGTTAGFALLVAAPIVLLVLTELRAFLKRAREENDESGGGSTTDGVATVAASEADDEPAGWSIGVQDLTITMAVVGIAAVYSGVMAYLVYDGSVTYLRLLQLSASAFAAFAVGFAVLLGMRLFVAPTGDTPVAADGGVLRGSLDEATRSLPTVTVASVDELRAMATGAGRWLVHDETDDRLSYSDGTMLYVCDAPTDGVDETAIVADGSVSDEATSDEATDADDPVFGEADDSALGERDEESEWTVVDDAVDTEEAAWAALFGDAFDAEGQEFTFPARDARPDGGEADDQ</sequence>